<dbReference type="AlphaFoldDB" id="A0A250FFU8"/>
<keyword evidence="1" id="KW-0808">Transferase</keyword>
<organism evidence="1 2">
    <name type="scientific">Capnocytophaga leadbetteri</name>
    <dbReference type="NCBI Taxonomy" id="327575"/>
    <lineage>
        <taxon>Bacteria</taxon>
        <taxon>Pseudomonadati</taxon>
        <taxon>Bacteroidota</taxon>
        <taxon>Flavobacteriia</taxon>
        <taxon>Flavobacteriales</taxon>
        <taxon>Flavobacteriaceae</taxon>
        <taxon>Capnocytophaga</taxon>
    </lineage>
</organism>
<dbReference type="RefSeq" id="WP_095914873.1">
    <property type="nucleotide sequence ID" value="NZ_CAUUPF010000002.1"/>
</dbReference>
<dbReference type="GO" id="GO:0008168">
    <property type="term" value="F:methyltransferase activity"/>
    <property type="evidence" value="ECO:0007669"/>
    <property type="project" value="UniProtKB-KW"/>
</dbReference>
<accession>A0A250FFU8</accession>
<evidence type="ECO:0000313" key="1">
    <source>
        <dbReference type="EMBL" id="ATA82928.1"/>
    </source>
</evidence>
<name>A0A250FFU8_9FLAO</name>
<dbReference type="EMBL" id="CP022384">
    <property type="protein sequence ID" value="ATA82928.1"/>
    <property type="molecule type" value="Genomic_DNA"/>
</dbReference>
<protein>
    <submittedName>
        <fullName evidence="1">Methyltransferase</fullName>
    </submittedName>
</protein>
<dbReference type="KEGG" id="clk:CGC53_05820"/>
<gene>
    <name evidence="1" type="ORF">CGC53_05820</name>
</gene>
<keyword evidence="1" id="KW-0489">Methyltransferase</keyword>
<evidence type="ECO:0000313" key="2">
    <source>
        <dbReference type="Proteomes" id="UP000217276"/>
    </source>
</evidence>
<keyword evidence="2" id="KW-1185">Reference proteome</keyword>
<dbReference type="CDD" id="cd02440">
    <property type="entry name" value="AdoMet_MTases"/>
    <property type="match status" value="1"/>
</dbReference>
<dbReference type="Gene3D" id="3.40.50.150">
    <property type="entry name" value="Vaccinia Virus protein VP39"/>
    <property type="match status" value="1"/>
</dbReference>
<dbReference type="InterPro" id="IPR029063">
    <property type="entry name" value="SAM-dependent_MTases_sf"/>
</dbReference>
<dbReference type="GO" id="GO:0032259">
    <property type="term" value="P:methylation"/>
    <property type="evidence" value="ECO:0007669"/>
    <property type="project" value="UniProtKB-KW"/>
</dbReference>
<proteinExistence type="predicted"/>
<dbReference type="SUPFAM" id="SSF53335">
    <property type="entry name" value="S-adenosyl-L-methionine-dependent methyltransferases"/>
    <property type="match status" value="1"/>
</dbReference>
<dbReference type="Proteomes" id="UP000217276">
    <property type="component" value="Chromosome"/>
</dbReference>
<dbReference type="Pfam" id="PF13489">
    <property type="entry name" value="Methyltransf_23"/>
    <property type="match status" value="1"/>
</dbReference>
<reference evidence="2" key="1">
    <citation type="submission" date="2017-06" db="EMBL/GenBank/DDBJ databases">
        <title>Capnocytophaga spp. assemblies.</title>
        <authorList>
            <person name="Gulvik C.A."/>
        </authorList>
    </citation>
    <scope>NUCLEOTIDE SEQUENCE [LARGE SCALE GENOMIC DNA]</scope>
    <source>
        <strain evidence="2">H6253</strain>
    </source>
</reference>
<sequence>MTTRDYSVSQEIFKLCYDPQLQLYRTTPVPSQLSKYYESENYISHTDGRKTLFEKLYQWVKRYNLKHKIKLISQYKKENINLLDIGAGTGDFIKACEQYAHWQAVGVEPSDKARTKALDKGLTLYPNYDALTPHSFDVITLWHVLEHIPDTVQEIKILKNLLKDNGLLVIAVPNYRSWDAKHYQQYWAAFDVPRHLWHFSKESIKQLFAAEGFELIATYPMLFDAFYVSMLSEQYKTGKKSFLKGIYSGLLSNYYGYRKGEYSSHIYLLRLANKPIKL</sequence>
<dbReference type="PANTHER" id="PTHR43861">
    <property type="entry name" value="TRANS-ACONITATE 2-METHYLTRANSFERASE-RELATED"/>
    <property type="match status" value="1"/>
</dbReference>